<dbReference type="AlphaFoldDB" id="A0A511DMM9"/>
<organism evidence="2 3">
    <name type="scientific">Pseudonocardia sulfidoxydans NBRC 16205</name>
    <dbReference type="NCBI Taxonomy" id="1223511"/>
    <lineage>
        <taxon>Bacteria</taxon>
        <taxon>Bacillati</taxon>
        <taxon>Actinomycetota</taxon>
        <taxon>Actinomycetes</taxon>
        <taxon>Pseudonocardiales</taxon>
        <taxon>Pseudonocardiaceae</taxon>
        <taxon>Pseudonocardia</taxon>
    </lineage>
</organism>
<proteinExistence type="predicted"/>
<sequence length="161" mass="17533">MEMSDVIRQRRAALGLSQADLARAAGVDTRQIRRYEAGEQQPLLLVAVAIADALHISVEDLARGSITDGSAARADGERDGLLTHHGPVRVEESDTEKLVTFTGSEEADLLRAAGAWIDRHPFVVVVGINWMGDFLSPHDVDFDHPLHRMDMVVNLSGEISA</sequence>
<evidence type="ECO:0000259" key="1">
    <source>
        <dbReference type="PROSITE" id="PS50943"/>
    </source>
</evidence>
<gene>
    <name evidence="2" type="ORF">PSU4_50230</name>
</gene>
<dbReference type="Proteomes" id="UP000321685">
    <property type="component" value="Unassembled WGS sequence"/>
</dbReference>
<protein>
    <recommendedName>
        <fullName evidence="1">HTH cro/C1-type domain-containing protein</fullName>
    </recommendedName>
</protein>
<comment type="caution">
    <text evidence="2">The sequence shown here is derived from an EMBL/GenBank/DDBJ whole genome shotgun (WGS) entry which is preliminary data.</text>
</comment>
<dbReference type="InterPro" id="IPR001387">
    <property type="entry name" value="Cro/C1-type_HTH"/>
</dbReference>
<reference evidence="2 3" key="1">
    <citation type="submission" date="2019-07" db="EMBL/GenBank/DDBJ databases">
        <title>Whole genome shotgun sequence of Pseudonocardia sulfidoxydans NBRC 16205.</title>
        <authorList>
            <person name="Hosoyama A."/>
            <person name="Uohara A."/>
            <person name="Ohji S."/>
            <person name="Ichikawa N."/>
        </authorList>
    </citation>
    <scope>NUCLEOTIDE SEQUENCE [LARGE SCALE GENOMIC DNA]</scope>
    <source>
        <strain evidence="2 3">NBRC 16205</strain>
    </source>
</reference>
<dbReference type="CDD" id="cd00093">
    <property type="entry name" value="HTH_XRE"/>
    <property type="match status" value="1"/>
</dbReference>
<dbReference type="EMBL" id="BJVJ01000073">
    <property type="protein sequence ID" value="GEL26069.1"/>
    <property type="molecule type" value="Genomic_DNA"/>
</dbReference>
<dbReference type="GO" id="GO:0003677">
    <property type="term" value="F:DNA binding"/>
    <property type="evidence" value="ECO:0007669"/>
    <property type="project" value="InterPro"/>
</dbReference>
<evidence type="ECO:0000313" key="2">
    <source>
        <dbReference type="EMBL" id="GEL26069.1"/>
    </source>
</evidence>
<accession>A0A511DMM9</accession>
<dbReference type="Pfam" id="PF01381">
    <property type="entry name" value="HTH_3"/>
    <property type="match status" value="1"/>
</dbReference>
<feature type="domain" description="HTH cro/C1-type" evidence="1">
    <location>
        <begin position="7"/>
        <end position="61"/>
    </location>
</feature>
<dbReference type="PROSITE" id="PS50943">
    <property type="entry name" value="HTH_CROC1"/>
    <property type="match status" value="1"/>
</dbReference>
<dbReference type="Gene3D" id="1.10.260.40">
    <property type="entry name" value="lambda repressor-like DNA-binding domains"/>
    <property type="match status" value="1"/>
</dbReference>
<dbReference type="SUPFAM" id="SSF47413">
    <property type="entry name" value="lambda repressor-like DNA-binding domains"/>
    <property type="match status" value="1"/>
</dbReference>
<dbReference type="SMART" id="SM00530">
    <property type="entry name" value="HTH_XRE"/>
    <property type="match status" value="1"/>
</dbReference>
<name>A0A511DMM9_9PSEU</name>
<evidence type="ECO:0000313" key="3">
    <source>
        <dbReference type="Proteomes" id="UP000321685"/>
    </source>
</evidence>
<dbReference type="InterPro" id="IPR010982">
    <property type="entry name" value="Lambda_DNA-bd_dom_sf"/>
</dbReference>
<keyword evidence="3" id="KW-1185">Reference proteome</keyword>